<feature type="signal peptide" evidence="2">
    <location>
        <begin position="1"/>
        <end position="21"/>
    </location>
</feature>
<organism evidence="3 4">
    <name type="scientific">Aureobasidium melanogenum</name>
    <name type="common">Aureobasidium pullulans var. melanogenum</name>
    <dbReference type="NCBI Taxonomy" id="46634"/>
    <lineage>
        <taxon>Eukaryota</taxon>
        <taxon>Fungi</taxon>
        <taxon>Dikarya</taxon>
        <taxon>Ascomycota</taxon>
        <taxon>Pezizomycotina</taxon>
        <taxon>Dothideomycetes</taxon>
        <taxon>Dothideomycetidae</taxon>
        <taxon>Dothideales</taxon>
        <taxon>Saccotheciaceae</taxon>
        <taxon>Aureobasidium</taxon>
    </lineage>
</organism>
<name>A0A9P8EK72_AURME</name>
<sequence length="252" mass="28018">MFTGLLSFLVFILSYSLLTNGEMSNDRCPVNPIPTSPQECIIGFHDGYTYSRRLDHLSLSVPSVQTSSFAAKQIEKGFPVASPDDALPHIATNPNVREIDDGRDRETMCVPTQKQDQVATEEAEEEDQKPEPGQHPQWVGKQYIIGLRDGVSVHSHLASLPITLRDKIEQVIPEINGYALPAPYNLSTSPLHHSILASIRKDPSVGFIVPKPRGFFSAEGDQDLTGEEAEDYKEERMWSTLQYLDPGVQVTD</sequence>
<accession>A0A9P8EK72</accession>
<evidence type="ECO:0000256" key="2">
    <source>
        <dbReference type="SAM" id="SignalP"/>
    </source>
</evidence>
<feature type="non-terminal residue" evidence="3">
    <location>
        <position position="252"/>
    </location>
</feature>
<dbReference type="EMBL" id="JAHFXF010000203">
    <property type="protein sequence ID" value="KAG9693169.1"/>
    <property type="molecule type" value="Genomic_DNA"/>
</dbReference>
<protein>
    <submittedName>
        <fullName evidence="3">Uncharacterized protein</fullName>
    </submittedName>
</protein>
<feature type="compositionally biased region" description="Acidic residues" evidence="1">
    <location>
        <begin position="119"/>
        <end position="128"/>
    </location>
</feature>
<dbReference type="AlphaFoldDB" id="A0A9P8EK72"/>
<evidence type="ECO:0000313" key="3">
    <source>
        <dbReference type="EMBL" id="KAG9693169.1"/>
    </source>
</evidence>
<reference evidence="3" key="1">
    <citation type="journal article" date="2021" name="J Fungi (Basel)">
        <title>Virulence traits and population genomics of the black yeast Aureobasidium melanogenum.</title>
        <authorList>
            <person name="Cernosa A."/>
            <person name="Sun X."/>
            <person name="Gostincar C."/>
            <person name="Fang C."/>
            <person name="Gunde-Cimerman N."/>
            <person name="Song Z."/>
        </authorList>
    </citation>
    <scope>NUCLEOTIDE SEQUENCE</scope>
    <source>
        <strain evidence="3">EXF-9911</strain>
    </source>
</reference>
<gene>
    <name evidence="3" type="ORF">KCU76_g6178</name>
</gene>
<keyword evidence="2" id="KW-0732">Signal</keyword>
<evidence type="ECO:0000256" key="1">
    <source>
        <dbReference type="SAM" id="MobiDB-lite"/>
    </source>
</evidence>
<proteinExistence type="predicted"/>
<dbReference type="Proteomes" id="UP000779574">
    <property type="component" value="Unassembled WGS sequence"/>
</dbReference>
<feature type="region of interest" description="Disordered" evidence="1">
    <location>
        <begin position="111"/>
        <end position="137"/>
    </location>
</feature>
<evidence type="ECO:0000313" key="4">
    <source>
        <dbReference type="Proteomes" id="UP000779574"/>
    </source>
</evidence>
<reference evidence="3" key="2">
    <citation type="submission" date="2021-08" db="EMBL/GenBank/DDBJ databases">
        <authorList>
            <person name="Gostincar C."/>
            <person name="Sun X."/>
            <person name="Song Z."/>
            <person name="Gunde-Cimerman N."/>
        </authorList>
    </citation>
    <scope>NUCLEOTIDE SEQUENCE</scope>
    <source>
        <strain evidence="3">EXF-9911</strain>
    </source>
</reference>
<comment type="caution">
    <text evidence="3">The sequence shown here is derived from an EMBL/GenBank/DDBJ whole genome shotgun (WGS) entry which is preliminary data.</text>
</comment>
<feature type="chain" id="PRO_5040247424" evidence="2">
    <location>
        <begin position="22"/>
        <end position="252"/>
    </location>
</feature>
<dbReference type="OrthoDB" id="3911669at2759"/>